<dbReference type="Proteomes" id="UP000815677">
    <property type="component" value="Unassembled WGS sequence"/>
</dbReference>
<dbReference type="EMBL" id="DF849930">
    <property type="protein sequence ID" value="GAT60027.1"/>
    <property type="molecule type" value="Genomic_DNA"/>
</dbReference>
<sequence length="613" mass="66750">MAPQDASTNNTNTPAPVSAPSRMANNPILVGAIGAIVALCVAITILLVYKWVRKRRPESVAPSAAYDSRQYVYATLANSNAMTRNASEDSARAMLPKVYTPKASTLTLPTIVTDDTSSVSSYSPAVASSEIHEPSPIVPLSTFARLSRVCPCTLTMNTPSKALPASPALLALPPYQNTSPSRLQSIYADISRQKHSNPVLFAANVEWWQDTLEAVVSSGIQKTGSRIVLQADAGLMALLRVPGAGKPTVLLKPLSLPTVLAELRTRKSVFTRSEFLASTQSVYNPGWLPGRIAAYVVGKPLWWALEQLGVVGEDTSSSSRDNSWWGEYVFLSLVEQAADAVLAQQAENVGAPADALYSHEGFKKTFVPSMSEADMKILLRFLQRDRGAIVVDGDVIKFVDTRTAQREITSIDRGMLELKEAVQRLHAQIDDIRRKMDHYTEQAKLALQQKHKPVALTYLRQRKQFEDLLKKRLGSLETLEGTQLSVETAAGDVEILKSYETSTTTLRAILAHPSLQRDNIDKTMDALAEANADAQEINTAIEIGGNAAIGIASNPAFDEVDLERELAQLAEEAKKEDEEDALRKKLDRISLSPPIAQPETSEVHGKKVAVSAT</sequence>
<proteinExistence type="predicted"/>
<gene>
    <name evidence="4" type="ORF">MCHLO_16235</name>
</gene>
<dbReference type="InterPro" id="IPR005024">
    <property type="entry name" value="Snf7_fam"/>
</dbReference>
<keyword evidence="3" id="KW-0472">Membrane</keyword>
<evidence type="ECO:0000313" key="4">
    <source>
        <dbReference type="EMBL" id="GAT60027.1"/>
    </source>
</evidence>
<evidence type="ECO:0000256" key="1">
    <source>
        <dbReference type="SAM" id="Coils"/>
    </source>
</evidence>
<keyword evidence="3" id="KW-1133">Transmembrane helix</keyword>
<dbReference type="PANTHER" id="PTHR22761">
    <property type="entry name" value="CHARGED MULTIVESICULAR BODY PROTEIN"/>
    <property type="match status" value="1"/>
</dbReference>
<feature type="coiled-coil region" evidence="1">
    <location>
        <begin position="415"/>
        <end position="449"/>
    </location>
</feature>
<keyword evidence="1" id="KW-0175">Coiled coil</keyword>
<feature type="transmembrane region" description="Helical" evidence="3">
    <location>
        <begin position="28"/>
        <end position="49"/>
    </location>
</feature>
<protein>
    <submittedName>
        <fullName evidence="4">Uncharacterized protein</fullName>
    </submittedName>
</protein>
<keyword evidence="5" id="KW-1185">Reference proteome</keyword>
<feature type="compositionally biased region" description="Polar residues" evidence="2">
    <location>
        <begin position="1"/>
        <end position="15"/>
    </location>
</feature>
<accession>A0ABQ0M9X1</accession>
<dbReference type="Pfam" id="PF03357">
    <property type="entry name" value="Snf7"/>
    <property type="match status" value="1"/>
</dbReference>
<dbReference type="Gene3D" id="6.10.140.1230">
    <property type="match status" value="1"/>
</dbReference>
<evidence type="ECO:0000256" key="2">
    <source>
        <dbReference type="SAM" id="MobiDB-lite"/>
    </source>
</evidence>
<organism evidence="4 5">
    <name type="scientific">Mycena chlorophos</name>
    <name type="common">Agaric fungus</name>
    <name type="synonym">Agaricus chlorophos</name>
    <dbReference type="NCBI Taxonomy" id="658473"/>
    <lineage>
        <taxon>Eukaryota</taxon>
        <taxon>Fungi</taxon>
        <taxon>Dikarya</taxon>
        <taxon>Basidiomycota</taxon>
        <taxon>Agaricomycotina</taxon>
        <taxon>Agaricomycetes</taxon>
        <taxon>Agaricomycetidae</taxon>
        <taxon>Agaricales</taxon>
        <taxon>Marasmiineae</taxon>
        <taxon>Mycenaceae</taxon>
        <taxon>Mycena</taxon>
    </lineage>
</organism>
<feature type="region of interest" description="Disordered" evidence="2">
    <location>
        <begin position="571"/>
        <end position="613"/>
    </location>
</feature>
<evidence type="ECO:0000256" key="3">
    <source>
        <dbReference type="SAM" id="Phobius"/>
    </source>
</evidence>
<name>A0ABQ0M9X1_MYCCL</name>
<reference evidence="4" key="1">
    <citation type="submission" date="2014-09" db="EMBL/GenBank/DDBJ databases">
        <title>Genome sequence of the luminous mushroom Mycena chlorophos for searching fungal bioluminescence genes.</title>
        <authorList>
            <person name="Tanaka Y."/>
            <person name="Kasuga D."/>
            <person name="Oba Y."/>
            <person name="Hase S."/>
            <person name="Sato K."/>
            <person name="Oba Y."/>
            <person name="Sakakibara Y."/>
        </authorList>
    </citation>
    <scope>NUCLEOTIDE SEQUENCE</scope>
</reference>
<evidence type="ECO:0000313" key="5">
    <source>
        <dbReference type="Proteomes" id="UP000815677"/>
    </source>
</evidence>
<dbReference type="PANTHER" id="PTHR22761:SF96">
    <property type="entry name" value="BCDNA.GH08385"/>
    <property type="match status" value="1"/>
</dbReference>
<feature type="region of interest" description="Disordered" evidence="2">
    <location>
        <begin position="1"/>
        <end position="20"/>
    </location>
</feature>
<feature type="compositionally biased region" description="Basic and acidic residues" evidence="2">
    <location>
        <begin position="571"/>
        <end position="588"/>
    </location>
</feature>
<keyword evidence="3" id="KW-0812">Transmembrane</keyword>